<dbReference type="InterPro" id="IPR051446">
    <property type="entry name" value="HTH_trans_reg/aminotransferase"/>
</dbReference>
<dbReference type="InterPro" id="IPR036388">
    <property type="entry name" value="WH-like_DNA-bd_sf"/>
</dbReference>
<organism evidence="9 10">
    <name type="scientific">Methylobacterium nodulans (strain LMG 21967 / CNCM I-2342 / ORS 2060)</name>
    <dbReference type="NCBI Taxonomy" id="460265"/>
    <lineage>
        <taxon>Bacteria</taxon>
        <taxon>Pseudomonadati</taxon>
        <taxon>Pseudomonadota</taxon>
        <taxon>Alphaproteobacteria</taxon>
        <taxon>Hyphomicrobiales</taxon>
        <taxon>Methylobacteriaceae</taxon>
        <taxon>Methylobacterium</taxon>
    </lineage>
</organism>
<dbReference type="PANTHER" id="PTHR46577">
    <property type="entry name" value="HTH-TYPE TRANSCRIPTIONAL REGULATORY PROTEIN GABR"/>
    <property type="match status" value="1"/>
</dbReference>
<accession>B8IGC1</accession>
<keyword evidence="4" id="KW-0805">Transcription regulation</keyword>
<evidence type="ECO:0000313" key="10">
    <source>
        <dbReference type="Proteomes" id="UP000008207"/>
    </source>
</evidence>
<evidence type="ECO:0000256" key="2">
    <source>
        <dbReference type="ARBA" id="ARBA00016004"/>
    </source>
</evidence>
<name>B8IGC1_METNO</name>
<dbReference type="GO" id="GO:0008483">
    <property type="term" value="F:transaminase activity"/>
    <property type="evidence" value="ECO:0007669"/>
    <property type="project" value="UniProtKB-KW"/>
</dbReference>
<dbReference type="PANTHER" id="PTHR46577:SF1">
    <property type="entry name" value="HTH-TYPE TRANSCRIPTIONAL REGULATORY PROTEIN GABR"/>
    <property type="match status" value="1"/>
</dbReference>
<evidence type="ECO:0000256" key="6">
    <source>
        <dbReference type="ARBA" id="ARBA00023163"/>
    </source>
</evidence>
<dbReference type="InterPro" id="IPR000524">
    <property type="entry name" value="Tscrpt_reg_HTH_GntR"/>
</dbReference>
<evidence type="ECO:0000313" key="9">
    <source>
        <dbReference type="EMBL" id="ACL61598.1"/>
    </source>
</evidence>
<comment type="similarity">
    <text evidence="1">In the C-terminal section; belongs to the class-I pyridoxal-phosphate-dependent aminotransferase family.</text>
</comment>
<dbReference type="InterPro" id="IPR015424">
    <property type="entry name" value="PyrdxlP-dep_Trfase"/>
</dbReference>
<proteinExistence type="inferred from homology"/>
<dbReference type="CDD" id="cd07377">
    <property type="entry name" value="WHTH_GntR"/>
    <property type="match status" value="1"/>
</dbReference>
<evidence type="ECO:0000256" key="7">
    <source>
        <dbReference type="ARBA" id="ARBA00031658"/>
    </source>
</evidence>
<dbReference type="SUPFAM" id="SSF46785">
    <property type="entry name" value="Winged helix' DNA-binding domain"/>
    <property type="match status" value="1"/>
</dbReference>
<dbReference type="GO" id="GO:0003677">
    <property type="term" value="F:DNA binding"/>
    <property type="evidence" value="ECO:0007669"/>
    <property type="project" value="UniProtKB-KW"/>
</dbReference>
<gene>
    <name evidence="9" type="ordered locus">Mnod_6846</name>
</gene>
<keyword evidence="10" id="KW-1185">Reference proteome</keyword>
<dbReference type="CDD" id="cd00609">
    <property type="entry name" value="AAT_like"/>
    <property type="match status" value="1"/>
</dbReference>
<keyword evidence="5" id="KW-0238">DNA-binding</keyword>
<evidence type="ECO:0000256" key="3">
    <source>
        <dbReference type="ARBA" id="ARBA00022898"/>
    </source>
</evidence>
<dbReference type="SMART" id="SM00345">
    <property type="entry name" value="HTH_GNTR"/>
    <property type="match status" value="1"/>
</dbReference>
<keyword evidence="6" id="KW-0804">Transcription</keyword>
<dbReference type="InterPro" id="IPR015421">
    <property type="entry name" value="PyrdxlP-dep_Trfase_major"/>
</dbReference>
<dbReference type="RefSeq" id="WP_015933163.1">
    <property type="nucleotide sequence ID" value="NC_011894.1"/>
</dbReference>
<dbReference type="Pfam" id="PF00155">
    <property type="entry name" value="Aminotran_1_2"/>
    <property type="match status" value="1"/>
</dbReference>
<evidence type="ECO:0000256" key="4">
    <source>
        <dbReference type="ARBA" id="ARBA00023015"/>
    </source>
</evidence>
<keyword evidence="9" id="KW-0808">Transferase</keyword>
<dbReference type="Pfam" id="PF00392">
    <property type="entry name" value="GntR"/>
    <property type="match status" value="1"/>
</dbReference>
<evidence type="ECO:0000259" key="8">
    <source>
        <dbReference type="PROSITE" id="PS50949"/>
    </source>
</evidence>
<dbReference type="Gene3D" id="1.10.10.10">
    <property type="entry name" value="Winged helix-like DNA-binding domain superfamily/Winged helix DNA-binding domain"/>
    <property type="match status" value="1"/>
</dbReference>
<protein>
    <recommendedName>
        <fullName evidence="2">8-amino-7-oxononanoate synthase</fullName>
    </recommendedName>
    <alternativeName>
        <fullName evidence="7">Alpha-oxoamine synthase</fullName>
    </alternativeName>
</protein>
<dbReference type="GO" id="GO:0003700">
    <property type="term" value="F:DNA-binding transcription factor activity"/>
    <property type="evidence" value="ECO:0007669"/>
    <property type="project" value="InterPro"/>
</dbReference>
<dbReference type="EMBL" id="CP001349">
    <property type="protein sequence ID" value="ACL61598.1"/>
    <property type="molecule type" value="Genomic_DNA"/>
</dbReference>
<dbReference type="Proteomes" id="UP000008207">
    <property type="component" value="Chromosome"/>
</dbReference>
<dbReference type="eggNOG" id="COG1167">
    <property type="taxonomic scope" value="Bacteria"/>
</dbReference>
<evidence type="ECO:0000256" key="1">
    <source>
        <dbReference type="ARBA" id="ARBA00005384"/>
    </source>
</evidence>
<dbReference type="AlphaFoldDB" id="B8IGC1"/>
<keyword evidence="3" id="KW-0663">Pyridoxal phosphate</keyword>
<dbReference type="Gene3D" id="3.40.640.10">
    <property type="entry name" value="Type I PLP-dependent aspartate aminotransferase-like (Major domain)"/>
    <property type="match status" value="1"/>
</dbReference>
<dbReference type="GO" id="GO:0030170">
    <property type="term" value="F:pyridoxal phosphate binding"/>
    <property type="evidence" value="ECO:0007669"/>
    <property type="project" value="InterPro"/>
</dbReference>
<evidence type="ECO:0000256" key="5">
    <source>
        <dbReference type="ARBA" id="ARBA00023125"/>
    </source>
</evidence>
<dbReference type="PROSITE" id="PS50949">
    <property type="entry name" value="HTH_GNTR"/>
    <property type="match status" value="1"/>
</dbReference>
<dbReference type="STRING" id="460265.Mnod_6846"/>
<feature type="domain" description="HTH gntR-type" evidence="8">
    <location>
        <begin position="26"/>
        <end position="94"/>
    </location>
</feature>
<keyword evidence="9" id="KW-0032">Aminotransferase</keyword>
<dbReference type="HOGENOM" id="CLU_017584_0_1_5"/>
<dbReference type="InterPro" id="IPR004839">
    <property type="entry name" value="Aminotransferase_I/II_large"/>
</dbReference>
<dbReference type="InterPro" id="IPR036390">
    <property type="entry name" value="WH_DNA-bd_sf"/>
</dbReference>
<reference evidence="9 10" key="1">
    <citation type="submission" date="2009-01" db="EMBL/GenBank/DDBJ databases">
        <title>Complete sequence of chromosome of Methylobacterium nodulans ORS 2060.</title>
        <authorList>
            <consortium name="US DOE Joint Genome Institute"/>
            <person name="Lucas S."/>
            <person name="Copeland A."/>
            <person name="Lapidus A."/>
            <person name="Glavina del Rio T."/>
            <person name="Dalin E."/>
            <person name="Tice H."/>
            <person name="Bruce D."/>
            <person name="Goodwin L."/>
            <person name="Pitluck S."/>
            <person name="Sims D."/>
            <person name="Brettin T."/>
            <person name="Detter J.C."/>
            <person name="Han C."/>
            <person name="Larimer F."/>
            <person name="Land M."/>
            <person name="Hauser L."/>
            <person name="Kyrpides N."/>
            <person name="Ivanova N."/>
            <person name="Marx C.J."/>
            <person name="Richardson P."/>
        </authorList>
    </citation>
    <scope>NUCLEOTIDE SEQUENCE [LARGE SCALE GENOMIC DNA]</scope>
    <source>
        <strain evidence="10">LMG 21967 / CNCM I-2342 / ORS 2060</strain>
    </source>
</reference>
<dbReference type="KEGG" id="mno:Mnod_6846"/>
<sequence>MVAEMTTTSRRKAVLDLPLRLERGAGSQARRIHAAIRDAILDGQLAAGLRLPSSRALAEQLGVRRSVVVVAYEHLYGDGLVESRTGAGTYVAAGIQVHAPAPTAPVAITVPSRRACAVGSTTVSRNLLRRFGMAARRRIAQAGAADLFRGDPRGTRALREQIAAHLAASRGFRADPDCIIVVGSVQQGLRLCAEALFSPGDAVWTEDPGYPPTHRTLRAAGLQLIAIPVDAEGLDVTAGRKRSSDARAAYVTPSNQFPTSVSMPMPRRLALLEWAREARAWVLEDDYDNEFRYDGPPLTALAGLDGGDRVIYFGTFSKMLFSSVRLAYVVAPAAALERMIAARASYDRFPPSLLEGAVADLMADGTLAAHTRHVRKHYRMARDTLASALEQSAGTHLRIVKPAQGLHLLAYLAGDVSPEAASQILEQAGVESWLLSETRLEVHGPEGFILGFAGHTEADLRHAAVALGAAVRSVLG</sequence>
<dbReference type="SUPFAM" id="SSF53383">
    <property type="entry name" value="PLP-dependent transferases"/>
    <property type="match status" value="1"/>
</dbReference>